<evidence type="ECO:0000259" key="2">
    <source>
        <dbReference type="Pfam" id="PF13191"/>
    </source>
</evidence>
<proteinExistence type="predicted"/>
<evidence type="ECO:0000313" key="3">
    <source>
        <dbReference type="EMBL" id="APW61536.1"/>
    </source>
</evidence>
<feature type="domain" description="Orc1-like AAA ATPase" evidence="2">
    <location>
        <begin position="55"/>
        <end position="280"/>
    </location>
</feature>
<name>A0A1U7CRL6_9BACT</name>
<dbReference type="EMBL" id="CP019082">
    <property type="protein sequence ID" value="APW61536.1"/>
    <property type="molecule type" value="Genomic_DNA"/>
</dbReference>
<reference evidence="4" key="1">
    <citation type="submission" date="2016-12" db="EMBL/GenBank/DDBJ databases">
        <title>Comparative genomics of four Isosphaeraceae planctomycetes: a common pool of plasmids and glycoside hydrolase genes.</title>
        <authorList>
            <person name="Ivanova A."/>
        </authorList>
    </citation>
    <scope>NUCLEOTIDE SEQUENCE [LARGE SCALE GENOMIC DNA]</scope>
    <source>
        <strain evidence="4">PX4</strain>
    </source>
</reference>
<evidence type="ECO:0000313" key="4">
    <source>
        <dbReference type="Proteomes" id="UP000186309"/>
    </source>
</evidence>
<dbReference type="InterPro" id="IPR041664">
    <property type="entry name" value="AAA_16"/>
</dbReference>
<keyword evidence="4" id="KW-1185">Reference proteome</keyword>
<dbReference type="KEGG" id="pbor:BSF38_03052"/>
<dbReference type="PROSITE" id="PS00675">
    <property type="entry name" value="SIGMA54_INTERACT_1"/>
    <property type="match status" value="1"/>
</dbReference>
<dbReference type="Pfam" id="PF13191">
    <property type="entry name" value="AAA_16"/>
    <property type="match status" value="1"/>
</dbReference>
<dbReference type="STRING" id="1387353.BSF38_03052"/>
<organism evidence="3 4">
    <name type="scientific">Paludisphaera borealis</name>
    <dbReference type="NCBI Taxonomy" id="1387353"/>
    <lineage>
        <taxon>Bacteria</taxon>
        <taxon>Pseudomonadati</taxon>
        <taxon>Planctomycetota</taxon>
        <taxon>Planctomycetia</taxon>
        <taxon>Isosphaerales</taxon>
        <taxon>Isosphaeraceae</taxon>
        <taxon>Paludisphaera</taxon>
    </lineage>
</organism>
<dbReference type="RefSeq" id="WP_076346964.1">
    <property type="nucleotide sequence ID" value="NZ_CP019082.1"/>
</dbReference>
<accession>A0A1U7CRL6</accession>
<gene>
    <name evidence="3" type="ORF">BSF38_03052</name>
</gene>
<dbReference type="InterPro" id="IPR027417">
    <property type="entry name" value="P-loop_NTPase"/>
</dbReference>
<protein>
    <recommendedName>
        <fullName evidence="2">Orc1-like AAA ATPase domain-containing protein</fullName>
    </recommendedName>
</protein>
<dbReference type="AlphaFoldDB" id="A0A1U7CRL6"/>
<dbReference type="SUPFAM" id="SSF52540">
    <property type="entry name" value="P-loop containing nucleoside triphosphate hydrolases"/>
    <property type="match status" value="2"/>
</dbReference>
<feature type="region of interest" description="Disordered" evidence="1">
    <location>
        <begin position="599"/>
        <end position="621"/>
    </location>
</feature>
<evidence type="ECO:0000256" key="1">
    <source>
        <dbReference type="SAM" id="MobiDB-lite"/>
    </source>
</evidence>
<dbReference type="Proteomes" id="UP000186309">
    <property type="component" value="Chromosome"/>
</dbReference>
<feature type="region of interest" description="Disordered" evidence="1">
    <location>
        <begin position="403"/>
        <end position="427"/>
    </location>
</feature>
<sequence>MTPDAEAADDPRARVFRSPLLADLFHAFAYSNDVWKADPFDVESIHANVRRWFDRTLDRVLEPSGLATGRMLLLLGESGSGKTHLMRAFRGRVHGAGRGYCAYMQMTAFTGAYGRYVLNNVVESLDRPYFEPRSTASALARIASKLADSLDDAGRDALERLGEGELDQSALDAAVSAAADVLIRDPKFGEVDVYLLQALLYLQSGDPAVKARVLKYLRCEDLNDHDRRLLGGIVPCTYADAPHWMIERIGKLIWALERVPLVICVDQLEDVFDLDEAALKFRKAMAVLCDIVSRLPSAVVVISCLENFYDELKSLLTRSIKDRVENDPRPVSLQTPCDLAEVRALIGRRLHHLFEVGGASYRADEPTFPIPEALVSRLAGLRARDVLLECQAYRERCVEEGKMAPYPLEGPGSDSGSGGRRDEVDAERSANAIEGEWNAFRSDHAAGPTVEEAELAAVLAEAIADAARELSPPRAIACQAEGRFVTIDDAGVKRLAGVCNKSAQGGALARQINELTARAGDRGAVAVALRSTAFPANPRTGVFRILETFVHNGGRRLTVEDSDWRTMAAFASFRARREADPAFDSWRKRTRPLTSLESLRTILDLDRPAPEGQDDPPANPG</sequence>
<dbReference type="Gene3D" id="3.40.50.300">
    <property type="entry name" value="P-loop containing nucleotide triphosphate hydrolases"/>
    <property type="match status" value="1"/>
</dbReference>
<dbReference type="OrthoDB" id="9758751at2"/>
<dbReference type="InterPro" id="IPR025662">
    <property type="entry name" value="Sigma_54_int_dom_ATP-bd_1"/>
</dbReference>